<dbReference type="Gene3D" id="3.40.50.10490">
    <property type="entry name" value="Glucose-6-phosphate isomerase like protein, domain 1"/>
    <property type="match status" value="1"/>
</dbReference>
<dbReference type="InterPro" id="IPR001347">
    <property type="entry name" value="SIS_dom"/>
</dbReference>
<reference evidence="2 3" key="1">
    <citation type="submission" date="2019-07" db="EMBL/GenBank/DDBJ databases">
        <title>Draft genome sequences of 15 bacterial species constituting the stable defined intestinal microbiota of the GM15 gnotobiotic mouse model.</title>
        <authorList>
            <person name="Elie C."/>
            <person name="Mathieu A."/>
            <person name="Saliou A."/>
            <person name="Darnaud M."/>
            <person name="Leulier F."/>
            <person name="Tamellini A."/>
        </authorList>
    </citation>
    <scope>NUCLEOTIDE SEQUENCE [LARGE SCALE GENOMIC DNA]</scope>
    <source>
        <strain evidence="3">ASF 502</strain>
    </source>
</reference>
<name>A0A9X5H7I6_9FIRM</name>
<comment type="caution">
    <text evidence="2">The sequence shown here is derived from an EMBL/GenBank/DDBJ whole genome shotgun (WGS) entry which is preliminary data.</text>
</comment>
<dbReference type="OrthoDB" id="370421at2"/>
<gene>
    <name evidence="2" type="ORF">FMM80_19045</name>
</gene>
<dbReference type="SUPFAM" id="SSF53697">
    <property type="entry name" value="SIS domain"/>
    <property type="match status" value="1"/>
</dbReference>
<dbReference type="Pfam" id="PF01380">
    <property type="entry name" value="SIS"/>
    <property type="match status" value="1"/>
</dbReference>
<dbReference type="Proteomes" id="UP000474104">
    <property type="component" value="Unassembled WGS sequence"/>
</dbReference>
<feature type="domain" description="SIS" evidence="1">
    <location>
        <begin position="3"/>
        <end position="84"/>
    </location>
</feature>
<evidence type="ECO:0000259" key="1">
    <source>
        <dbReference type="Pfam" id="PF01380"/>
    </source>
</evidence>
<proteinExistence type="predicted"/>
<evidence type="ECO:0000313" key="3">
    <source>
        <dbReference type="Proteomes" id="UP000474104"/>
    </source>
</evidence>
<protein>
    <submittedName>
        <fullName evidence="2">SIS domain-containing protein</fullName>
    </submittedName>
</protein>
<dbReference type="RefSeq" id="WP_083910155.1">
    <property type="nucleotide sequence ID" value="NZ_VIRB01000114.1"/>
</dbReference>
<dbReference type="EMBL" id="VIRB01000114">
    <property type="protein sequence ID" value="NDO70629.1"/>
    <property type="molecule type" value="Genomic_DNA"/>
</dbReference>
<evidence type="ECO:0000313" key="2">
    <source>
        <dbReference type="EMBL" id="NDO70629.1"/>
    </source>
</evidence>
<dbReference type="GO" id="GO:1901135">
    <property type="term" value="P:carbohydrate derivative metabolic process"/>
    <property type="evidence" value="ECO:0007669"/>
    <property type="project" value="InterPro"/>
</dbReference>
<accession>A0A9X5H7I6</accession>
<dbReference type="InterPro" id="IPR046348">
    <property type="entry name" value="SIS_dom_sf"/>
</dbReference>
<sequence length="119" mass="13705">MLGNALRHLLRHLQYVQQFMYFDDQLKCASNLSSRDVVVICSVQGTYPFRYNAIWNKIVSRGCKIVVITQNVESSYWNQADYIIPCGKTNANDTGKYSALIIIDMLLIHYMGKYCNIVN</sequence>
<dbReference type="GO" id="GO:0097367">
    <property type="term" value="F:carbohydrate derivative binding"/>
    <property type="evidence" value="ECO:0007669"/>
    <property type="project" value="InterPro"/>
</dbReference>
<organism evidence="2 3">
    <name type="scientific">Schaedlerella arabinosiphila</name>
    <dbReference type="NCBI Taxonomy" id="2044587"/>
    <lineage>
        <taxon>Bacteria</taxon>
        <taxon>Bacillati</taxon>
        <taxon>Bacillota</taxon>
        <taxon>Clostridia</taxon>
        <taxon>Lachnospirales</taxon>
        <taxon>Lachnospiraceae</taxon>
        <taxon>Schaedlerella</taxon>
    </lineage>
</organism>
<dbReference type="AlphaFoldDB" id="A0A9X5H7I6"/>